<dbReference type="SUPFAM" id="SSF58038">
    <property type="entry name" value="SNARE fusion complex"/>
    <property type="match status" value="1"/>
</dbReference>
<feature type="coiled-coil region" evidence="1">
    <location>
        <begin position="41"/>
        <end position="113"/>
    </location>
</feature>
<protein>
    <recommendedName>
        <fullName evidence="4">t-SNARE coiled-coil homology domain-containing protein</fullName>
    </recommendedName>
</protein>
<keyword evidence="3" id="KW-1185">Reference proteome</keyword>
<comment type="caution">
    <text evidence="2">The sequence shown here is derived from an EMBL/GenBank/DDBJ whole genome shotgun (WGS) entry which is preliminary data.</text>
</comment>
<organism evidence="2 3">
    <name type="scientific">Triparma strigata</name>
    <dbReference type="NCBI Taxonomy" id="1606541"/>
    <lineage>
        <taxon>Eukaryota</taxon>
        <taxon>Sar</taxon>
        <taxon>Stramenopiles</taxon>
        <taxon>Ochrophyta</taxon>
        <taxon>Bolidophyceae</taxon>
        <taxon>Parmales</taxon>
        <taxon>Triparmaceae</taxon>
        <taxon>Triparma</taxon>
    </lineage>
</organism>
<reference evidence="3" key="1">
    <citation type="journal article" date="2023" name="Commun. Biol.">
        <title>Genome analysis of Parmales, the sister group of diatoms, reveals the evolutionary specialization of diatoms from phago-mixotrophs to photoautotrophs.</title>
        <authorList>
            <person name="Ban H."/>
            <person name="Sato S."/>
            <person name="Yoshikawa S."/>
            <person name="Yamada K."/>
            <person name="Nakamura Y."/>
            <person name="Ichinomiya M."/>
            <person name="Sato N."/>
            <person name="Blanc-Mathieu R."/>
            <person name="Endo H."/>
            <person name="Kuwata A."/>
            <person name="Ogata H."/>
        </authorList>
    </citation>
    <scope>NUCLEOTIDE SEQUENCE [LARGE SCALE GENOMIC DNA]</scope>
    <source>
        <strain evidence="3">NIES 3701</strain>
    </source>
</reference>
<dbReference type="Proteomes" id="UP001165085">
    <property type="component" value="Unassembled WGS sequence"/>
</dbReference>
<accession>A0A9W7EIE7</accession>
<evidence type="ECO:0000313" key="2">
    <source>
        <dbReference type="EMBL" id="GMH79070.1"/>
    </source>
</evidence>
<dbReference type="AlphaFoldDB" id="A0A9W7EIE7"/>
<sequence>MSGFGAYEQELQSVLAGDMSVTDPSKFQSETSSLLGQLKLEARSAEDRKEATARYKKLKEEVDRKVLLGGGTVPKGAQANQDRARLMATNDKLENQNDRLRNIHNTVAEIEDVGGEITTQLAANREVIQKQQDRVKEVSSMADMASNITKRMSKWWA</sequence>
<dbReference type="OrthoDB" id="430637at2759"/>
<evidence type="ECO:0000313" key="3">
    <source>
        <dbReference type="Proteomes" id="UP001165085"/>
    </source>
</evidence>
<dbReference type="EMBL" id="BRXY01000230">
    <property type="protein sequence ID" value="GMH79070.1"/>
    <property type="molecule type" value="Genomic_DNA"/>
</dbReference>
<name>A0A9W7EIE7_9STRA</name>
<dbReference type="Gene3D" id="1.20.5.110">
    <property type="match status" value="1"/>
</dbReference>
<proteinExistence type="predicted"/>
<keyword evidence="1" id="KW-0175">Coiled coil</keyword>
<evidence type="ECO:0008006" key="4">
    <source>
        <dbReference type="Google" id="ProtNLM"/>
    </source>
</evidence>
<gene>
    <name evidence="2" type="ORF">TrST_g1189</name>
</gene>
<evidence type="ECO:0000256" key="1">
    <source>
        <dbReference type="SAM" id="Coils"/>
    </source>
</evidence>